<proteinExistence type="predicted"/>
<reference evidence="1 2" key="1">
    <citation type="submission" date="2024-05" db="EMBL/GenBank/DDBJ databases">
        <title>Genome sequencing and assembly of Indian major carp, Cirrhinus mrigala (Hamilton, 1822).</title>
        <authorList>
            <person name="Mohindra V."/>
            <person name="Chowdhury L.M."/>
            <person name="Lal K."/>
            <person name="Jena J.K."/>
        </authorList>
    </citation>
    <scope>NUCLEOTIDE SEQUENCE [LARGE SCALE GENOMIC DNA]</scope>
    <source>
        <strain evidence="1">CM1030</strain>
        <tissue evidence="1">Blood</tissue>
    </source>
</reference>
<comment type="caution">
    <text evidence="1">The sequence shown here is derived from an EMBL/GenBank/DDBJ whole genome shotgun (WGS) entry which is preliminary data.</text>
</comment>
<dbReference type="Proteomes" id="UP001529510">
    <property type="component" value="Unassembled WGS sequence"/>
</dbReference>
<protein>
    <submittedName>
        <fullName evidence="1">Uncharacterized protein</fullName>
    </submittedName>
</protein>
<feature type="non-terminal residue" evidence="1">
    <location>
        <position position="1"/>
    </location>
</feature>
<evidence type="ECO:0000313" key="1">
    <source>
        <dbReference type="EMBL" id="KAL0174574.1"/>
    </source>
</evidence>
<accession>A0ABD0PKI4</accession>
<dbReference type="AlphaFoldDB" id="A0ABD0PKI4"/>
<dbReference type="EMBL" id="JAMKFB020000015">
    <property type="protein sequence ID" value="KAL0174574.1"/>
    <property type="molecule type" value="Genomic_DNA"/>
</dbReference>
<name>A0ABD0PKI4_CIRMR</name>
<gene>
    <name evidence="1" type="ORF">M9458_030542</name>
</gene>
<feature type="non-terminal residue" evidence="1">
    <location>
        <position position="50"/>
    </location>
</feature>
<evidence type="ECO:0000313" key="2">
    <source>
        <dbReference type="Proteomes" id="UP001529510"/>
    </source>
</evidence>
<sequence>LPCGAGLDAVLCWGKLLLATGGRSISSQLAGADGLLREQLLLCIPLHRLG</sequence>
<keyword evidence="2" id="KW-1185">Reference proteome</keyword>
<organism evidence="1 2">
    <name type="scientific">Cirrhinus mrigala</name>
    <name type="common">Mrigala</name>
    <dbReference type="NCBI Taxonomy" id="683832"/>
    <lineage>
        <taxon>Eukaryota</taxon>
        <taxon>Metazoa</taxon>
        <taxon>Chordata</taxon>
        <taxon>Craniata</taxon>
        <taxon>Vertebrata</taxon>
        <taxon>Euteleostomi</taxon>
        <taxon>Actinopterygii</taxon>
        <taxon>Neopterygii</taxon>
        <taxon>Teleostei</taxon>
        <taxon>Ostariophysi</taxon>
        <taxon>Cypriniformes</taxon>
        <taxon>Cyprinidae</taxon>
        <taxon>Labeoninae</taxon>
        <taxon>Labeonini</taxon>
        <taxon>Cirrhinus</taxon>
    </lineage>
</organism>